<evidence type="ECO:0000313" key="1">
    <source>
        <dbReference type="EMBL" id="CAE7551363.1"/>
    </source>
</evidence>
<comment type="caution">
    <text evidence="1">The sequence shown here is derived from an EMBL/GenBank/DDBJ whole genome shotgun (WGS) entry which is preliminary data.</text>
</comment>
<name>A0A812U1Y7_SYMPI</name>
<dbReference type="OrthoDB" id="10653486at2759"/>
<feature type="non-terminal residue" evidence="1">
    <location>
        <position position="1"/>
    </location>
</feature>
<protein>
    <submittedName>
        <fullName evidence="1">Uncharacterized protein</fullName>
    </submittedName>
</protein>
<gene>
    <name evidence="1" type="ORF">SPIL2461_LOCUS14649</name>
</gene>
<keyword evidence="2" id="KW-1185">Reference proteome</keyword>
<sequence length="107" mass="11433">APADAMEALLGALVVVGGLSMAAKLLRKLPWFGSQDGHGFQVPLGAPESELQWIGSAMVRFFCTAWLLSVHPELGVDGLSDLRTQLLSMPWSCPVHLPQGLRLGELA</sequence>
<dbReference type="Proteomes" id="UP000649617">
    <property type="component" value="Unassembled WGS sequence"/>
</dbReference>
<dbReference type="AlphaFoldDB" id="A0A812U1Y7"/>
<dbReference type="EMBL" id="CAJNIZ010034269">
    <property type="protein sequence ID" value="CAE7551363.1"/>
    <property type="molecule type" value="Genomic_DNA"/>
</dbReference>
<reference evidence="1" key="1">
    <citation type="submission" date="2021-02" db="EMBL/GenBank/DDBJ databases">
        <authorList>
            <person name="Dougan E. K."/>
            <person name="Rhodes N."/>
            <person name="Thang M."/>
            <person name="Chan C."/>
        </authorList>
    </citation>
    <scope>NUCLEOTIDE SEQUENCE</scope>
</reference>
<feature type="non-terminal residue" evidence="1">
    <location>
        <position position="107"/>
    </location>
</feature>
<accession>A0A812U1Y7</accession>
<organism evidence="1 2">
    <name type="scientific">Symbiodinium pilosum</name>
    <name type="common">Dinoflagellate</name>
    <dbReference type="NCBI Taxonomy" id="2952"/>
    <lineage>
        <taxon>Eukaryota</taxon>
        <taxon>Sar</taxon>
        <taxon>Alveolata</taxon>
        <taxon>Dinophyceae</taxon>
        <taxon>Suessiales</taxon>
        <taxon>Symbiodiniaceae</taxon>
        <taxon>Symbiodinium</taxon>
    </lineage>
</organism>
<proteinExistence type="predicted"/>
<evidence type="ECO:0000313" key="2">
    <source>
        <dbReference type="Proteomes" id="UP000649617"/>
    </source>
</evidence>